<dbReference type="SUPFAM" id="SSF52540">
    <property type="entry name" value="P-loop containing nucleoside triphosphate hydrolases"/>
    <property type="match status" value="1"/>
</dbReference>
<keyword evidence="1" id="KW-0547">Nucleotide-binding</keyword>
<evidence type="ECO:0000313" key="4">
    <source>
        <dbReference type="EMBL" id="HDM35719.1"/>
    </source>
</evidence>
<evidence type="ECO:0000256" key="2">
    <source>
        <dbReference type="ARBA" id="ARBA00022840"/>
    </source>
</evidence>
<dbReference type="AlphaFoldDB" id="A0A1F2P6V5"/>
<dbReference type="Gene3D" id="3.40.50.300">
    <property type="entry name" value="P-loop containing nucleotide triphosphate hydrolases"/>
    <property type="match status" value="1"/>
</dbReference>
<dbReference type="GO" id="GO:0005524">
    <property type="term" value="F:ATP binding"/>
    <property type="evidence" value="ECO:0007669"/>
    <property type="project" value="UniProtKB-KW"/>
</dbReference>
<reference evidence="4" key="2">
    <citation type="journal article" date="2020" name="mSystems">
        <title>Genome- and Community-Level Interaction Insights into Carbon Utilization and Element Cycling Functions of Hydrothermarchaeota in Hydrothermal Sediment.</title>
        <authorList>
            <person name="Zhou Z."/>
            <person name="Liu Y."/>
            <person name="Xu W."/>
            <person name="Pan J."/>
            <person name="Luo Z.H."/>
            <person name="Li M."/>
        </authorList>
    </citation>
    <scope>NUCLEOTIDE SEQUENCE [LARGE SCALE GENOMIC DNA]</scope>
    <source>
        <strain evidence="4">HyVt-185</strain>
        <strain evidence="5">HyVt-386</strain>
    </source>
</reference>
<gene>
    <name evidence="4" type="ORF">ENG09_00500</name>
    <name evidence="5" type="ORF">ENI32_00400</name>
    <name evidence="6" type="ORF">SBU_000196</name>
</gene>
<organism evidence="6 7">
    <name type="scientific">Candidatus Syntropharchaeum butanivorans</name>
    <dbReference type="NCBI Taxonomy" id="1839936"/>
    <lineage>
        <taxon>Archaea</taxon>
        <taxon>Methanobacteriati</taxon>
        <taxon>Methanobacteriota</taxon>
        <taxon>Stenosarchaea group</taxon>
        <taxon>Methanomicrobia</taxon>
        <taxon>Methanosarcinales</taxon>
        <taxon>ANME-2 cluster</taxon>
        <taxon>Candidatus Syntropharchaeum</taxon>
    </lineage>
</organism>
<keyword evidence="2" id="KW-0067">ATP-binding</keyword>
<evidence type="ECO:0000256" key="1">
    <source>
        <dbReference type="ARBA" id="ARBA00022741"/>
    </source>
</evidence>
<dbReference type="Pfam" id="PF06745">
    <property type="entry name" value="ATPase"/>
    <property type="match status" value="1"/>
</dbReference>
<evidence type="ECO:0000313" key="6">
    <source>
        <dbReference type="EMBL" id="OFV66903.1"/>
    </source>
</evidence>
<feature type="domain" description="KaiC" evidence="3">
    <location>
        <begin position="56"/>
        <end position="280"/>
    </location>
</feature>
<dbReference type="PROSITE" id="PS51146">
    <property type="entry name" value="KAIC"/>
    <property type="match status" value="1"/>
</dbReference>
<evidence type="ECO:0000259" key="3">
    <source>
        <dbReference type="PROSITE" id="PS51146"/>
    </source>
</evidence>
<dbReference type="EMBL" id="DQZR01000018">
    <property type="protein sequence ID" value="HDM35719.1"/>
    <property type="molecule type" value="Genomic_DNA"/>
</dbReference>
<dbReference type="Proteomes" id="UP000885936">
    <property type="component" value="Unassembled WGS sequence"/>
</dbReference>
<dbReference type="InterPro" id="IPR014774">
    <property type="entry name" value="KaiC-like_dom"/>
</dbReference>
<dbReference type="InterPro" id="IPR027417">
    <property type="entry name" value="P-loop_NTPase"/>
</dbReference>
<protein>
    <submittedName>
        <fullName evidence="6">Circadian clock protein KaiC</fullName>
    </submittedName>
</protein>
<dbReference type="PANTHER" id="PTHR43637">
    <property type="entry name" value="UPF0273 PROTEIN TM_0370"/>
    <property type="match status" value="1"/>
</dbReference>
<dbReference type="PRINTS" id="PR01874">
    <property type="entry name" value="DNAREPAIRADA"/>
</dbReference>
<keyword evidence="7" id="KW-1185">Reference proteome</keyword>
<accession>A0A1F2P6V5</accession>
<dbReference type="EMBL" id="DRIE01000007">
    <property type="protein sequence ID" value="HEC56340.1"/>
    <property type="molecule type" value="Genomic_DNA"/>
</dbReference>
<evidence type="ECO:0000313" key="7">
    <source>
        <dbReference type="Proteomes" id="UP000185779"/>
    </source>
</evidence>
<dbReference type="InterPro" id="IPR010624">
    <property type="entry name" value="KaiC_dom"/>
</dbReference>
<evidence type="ECO:0000313" key="5">
    <source>
        <dbReference type="EMBL" id="HEC56340.1"/>
    </source>
</evidence>
<proteinExistence type="predicted"/>
<dbReference type="STRING" id="1839936.SBU_000196"/>
<dbReference type="PANTHER" id="PTHR43637:SF1">
    <property type="entry name" value="UPF0273 PROTEIN TM_0370"/>
    <property type="match status" value="1"/>
</dbReference>
<sequence>MAKQRIHTTIDDEAYRILKKYEDIWGGKNVVLETALKRLDQGYRAKLDIRSYEKIGRKSTGIPTLDEMIEGGIPKNFLVVVTGPPGTGKTTLGMQFLVEGIRNGERGIFFSYEEDAEQLANHCLRFGWNLREFVEEGHLQLFGLTMLTVNDVIEVVEEYRPSRIVIDSINLLTDFGPSPAVRGNSMLRNLVRLLKRKRITTIITTEKSHGLEKKEFDQYDFMGDGLIFLDRVSVNDLDVFLIKVQKMRGTKINGQTKVFEMTDKGIVISLDFSPGIFDIR</sequence>
<comment type="caution">
    <text evidence="6">The sequence shown here is derived from an EMBL/GenBank/DDBJ whole genome shotgun (WGS) entry which is preliminary data.</text>
</comment>
<name>A0A1F2P6V5_9EURY</name>
<dbReference type="Proteomes" id="UP000185779">
    <property type="component" value="Unassembled WGS sequence"/>
</dbReference>
<dbReference type="Proteomes" id="UP000885863">
    <property type="component" value="Unassembled WGS sequence"/>
</dbReference>
<reference evidence="6 7" key="1">
    <citation type="submission" date="2016-05" db="EMBL/GenBank/DDBJ databases">
        <title>Microbial consortia oxidize butane by reversing methanogenesis.</title>
        <authorList>
            <person name="Laso-Perez R."/>
            <person name="Richter M."/>
            <person name="Wegener G."/>
            <person name="Musat F."/>
        </authorList>
    </citation>
    <scope>NUCLEOTIDE SEQUENCE [LARGE SCALE GENOMIC DNA]</scope>
    <source>
        <strain evidence="6">BOX1</strain>
    </source>
</reference>
<dbReference type="EMBL" id="LYOR01000001">
    <property type="protein sequence ID" value="OFV66903.1"/>
    <property type="molecule type" value="Genomic_DNA"/>
</dbReference>